<organism evidence="1 2">
    <name type="scientific">Microcystis aeruginosa FD4</name>
    <dbReference type="NCBI Taxonomy" id="2686288"/>
    <lineage>
        <taxon>Bacteria</taxon>
        <taxon>Bacillati</taxon>
        <taxon>Cyanobacteriota</taxon>
        <taxon>Cyanophyceae</taxon>
        <taxon>Oscillatoriophycideae</taxon>
        <taxon>Chroococcales</taxon>
        <taxon>Microcystaceae</taxon>
        <taxon>Microcystis</taxon>
    </lineage>
</organism>
<protein>
    <submittedName>
        <fullName evidence="1">Uncharacterized protein</fullName>
    </submittedName>
</protein>
<gene>
    <name evidence="1" type="ORF">GQR42_17790</name>
</gene>
<accession>A0A857D614</accession>
<dbReference type="EMBL" id="CP046973">
    <property type="protein sequence ID" value="QGZ91081.1"/>
    <property type="molecule type" value="Genomic_DNA"/>
</dbReference>
<evidence type="ECO:0000313" key="1">
    <source>
        <dbReference type="EMBL" id="QGZ91081.1"/>
    </source>
</evidence>
<dbReference type="AlphaFoldDB" id="A0A857D614"/>
<name>A0A857D614_MICAE</name>
<dbReference type="Proteomes" id="UP000438345">
    <property type="component" value="Chromosome"/>
</dbReference>
<proteinExistence type="predicted"/>
<sequence length="67" mass="7608">MILCHLAGLILLQSDFQSWDIIPTQVPYLNGEIGSFCFGEPVVGRRLTPKSDRQVEKNLTMPKSDRF</sequence>
<reference evidence="1 2" key="1">
    <citation type="submission" date="2019-12" db="EMBL/GenBank/DDBJ databases">
        <title>Complete genome sequence of Microcystis aeruginosa strain FD4.</title>
        <authorList>
            <person name="Urakawa H."/>
        </authorList>
    </citation>
    <scope>NUCLEOTIDE SEQUENCE [LARGE SCALE GENOMIC DNA]</scope>
    <source>
        <strain evidence="1 2">FD4</strain>
    </source>
</reference>
<dbReference type="RefSeq" id="WP_158200955.1">
    <property type="nucleotide sequence ID" value="NZ_CP046973.1"/>
</dbReference>
<evidence type="ECO:0000313" key="2">
    <source>
        <dbReference type="Proteomes" id="UP000438345"/>
    </source>
</evidence>